<dbReference type="GO" id="GO:0016491">
    <property type="term" value="F:oxidoreductase activity"/>
    <property type="evidence" value="ECO:0007669"/>
    <property type="project" value="InterPro"/>
</dbReference>
<keyword evidence="2" id="KW-0004">4Fe-4S</keyword>
<evidence type="ECO:0000259" key="8">
    <source>
        <dbReference type="PROSITE" id="PS51918"/>
    </source>
</evidence>
<dbReference type="InterPro" id="IPR023867">
    <property type="entry name" value="Sulphatase_maturase_rSAM"/>
</dbReference>
<dbReference type="RefSeq" id="WP_366295726.1">
    <property type="nucleotide sequence ID" value="NZ_CP159992.1"/>
</dbReference>
<dbReference type="InterPro" id="IPR034391">
    <property type="entry name" value="AdoMet-like_SPASM_containing"/>
</dbReference>
<name>A0AAU8NFT1_9BACL</name>
<dbReference type="EMBL" id="CP159992">
    <property type="protein sequence ID" value="XCP97155.1"/>
    <property type="molecule type" value="Genomic_DNA"/>
</dbReference>
<evidence type="ECO:0000256" key="3">
    <source>
        <dbReference type="ARBA" id="ARBA00022691"/>
    </source>
</evidence>
<comment type="cofactor">
    <cofactor evidence="1">
        <name>[4Fe-4S] cluster</name>
        <dbReference type="ChEBI" id="CHEBI:49883"/>
    </cofactor>
</comment>
<evidence type="ECO:0000256" key="5">
    <source>
        <dbReference type="ARBA" id="ARBA00023004"/>
    </source>
</evidence>
<evidence type="ECO:0000256" key="2">
    <source>
        <dbReference type="ARBA" id="ARBA00022485"/>
    </source>
</evidence>
<dbReference type="GO" id="GO:0046872">
    <property type="term" value="F:metal ion binding"/>
    <property type="evidence" value="ECO:0007669"/>
    <property type="project" value="UniProtKB-KW"/>
</dbReference>
<organism evidence="9">
    <name type="scientific">Paenibacillus sp. AN1007</name>
    <dbReference type="NCBI Taxonomy" id="3151385"/>
    <lineage>
        <taxon>Bacteria</taxon>
        <taxon>Bacillati</taxon>
        <taxon>Bacillota</taxon>
        <taxon>Bacilli</taxon>
        <taxon>Bacillales</taxon>
        <taxon>Paenibacillaceae</taxon>
        <taxon>Paenibacillus</taxon>
    </lineage>
</organism>
<accession>A0AAU8NFT1</accession>
<gene>
    <name evidence="9" type="ORF">ABXS70_10825</name>
</gene>
<keyword evidence="5" id="KW-0408">Iron</keyword>
<reference evidence="9" key="1">
    <citation type="submission" date="2024-05" db="EMBL/GenBank/DDBJ databases">
        <title>Draft genome assemblies of 36 bacteria isolated from hibernating arctic ground squirrels.</title>
        <authorList>
            <person name="McKee H."/>
            <person name="Mullen L."/>
            <person name="Drown D.M."/>
            <person name="Duddleston K.N."/>
        </authorList>
    </citation>
    <scope>NUCLEOTIDE SEQUENCE</scope>
    <source>
        <strain evidence="9">AN1007</strain>
    </source>
</reference>
<evidence type="ECO:0000256" key="6">
    <source>
        <dbReference type="ARBA" id="ARBA00023014"/>
    </source>
</evidence>
<dbReference type="InterPro" id="IPR023885">
    <property type="entry name" value="4Fe4S-binding_SPASM_dom"/>
</dbReference>
<evidence type="ECO:0000313" key="9">
    <source>
        <dbReference type="EMBL" id="XCP97155.1"/>
    </source>
</evidence>
<sequence length="364" mass="42076">MQIESTITMPKLDVSLPKWVFLQLLESCNLRCRMCYEWGENGPYREYKVLNQLSIDVIRDIIATCKPAQPYYELYGGEPLLHPQIGEILQAIHESGSKVHFPTNGTLLEKHAEMLIQYAPERIWISLDGPEEINDAQRGKGVFKKAIRGINKLLSLREQAGSAYPQIGISTVVTPANHRHLQRFFFESIDISKLDCISIELQAYITEENHQQYSGILRKEFGVQEAPLSKGFVCDPAIFSDMDAGLIEKQVQRLAEFCEKNNKYMNTYPQMMSEDNIRKYFSADWHSMTHIKKRCPFPWISTEINARGDVTSCHAYYDLTLGNVNDESIAAIWRGEKYKQYRRYLRKHLLPICQGCCLFYNEKP</sequence>
<proteinExistence type="inferred from homology"/>
<dbReference type="SFLD" id="SFLDG01387">
    <property type="entry name" value="BtrN-like_SPASM_domain_contain"/>
    <property type="match status" value="1"/>
</dbReference>
<dbReference type="PANTHER" id="PTHR43273:SF3">
    <property type="entry name" value="ANAEROBIC SULFATASE-MATURATING ENZYME HOMOLOG ASLB-RELATED"/>
    <property type="match status" value="1"/>
</dbReference>
<protein>
    <submittedName>
        <fullName evidence="9">Radical SAM protein</fullName>
    </submittedName>
</protein>
<dbReference type="InterPro" id="IPR013785">
    <property type="entry name" value="Aldolase_TIM"/>
</dbReference>
<dbReference type="GO" id="GO:0051539">
    <property type="term" value="F:4 iron, 4 sulfur cluster binding"/>
    <property type="evidence" value="ECO:0007669"/>
    <property type="project" value="UniProtKB-KW"/>
</dbReference>
<dbReference type="PROSITE" id="PS01305">
    <property type="entry name" value="MOAA_NIFB_PQQE"/>
    <property type="match status" value="1"/>
</dbReference>
<dbReference type="Gene3D" id="3.20.20.70">
    <property type="entry name" value="Aldolase class I"/>
    <property type="match status" value="1"/>
</dbReference>
<dbReference type="SFLD" id="SFLDS00029">
    <property type="entry name" value="Radical_SAM"/>
    <property type="match status" value="1"/>
</dbReference>
<comment type="similarity">
    <text evidence="7">Belongs to the radical SAM superfamily. Anaerobic sulfatase-maturating enzyme family.</text>
</comment>
<dbReference type="PANTHER" id="PTHR43273">
    <property type="entry name" value="ANAEROBIC SULFATASE-MATURATING ENZYME HOMOLOG ASLB-RELATED"/>
    <property type="match status" value="1"/>
</dbReference>
<dbReference type="Pfam" id="PF04055">
    <property type="entry name" value="Radical_SAM"/>
    <property type="match status" value="1"/>
</dbReference>
<evidence type="ECO:0000256" key="1">
    <source>
        <dbReference type="ARBA" id="ARBA00001966"/>
    </source>
</evidence>
<keyword evidence="6" id="KW-0411">Iron-sulfur</keyword>
<evidence type="ECO:0000256" key="4">
    <source>
        <dbReference type="ARBA" id="ARBA00022723"/>
    </source>
</evidence>
<dbReference type="InterPro" id="IPR058240">
    <property type="entry name" value="rSAM_sf"/>
</dbReference>
<dbReference type="AlphaFoldDB" id="A0AAU8NFT1"/>
<keyword evidence="3" id="KW-0949">S-adenosyl-L-methionine</keyword>
<dbReference type="SFLD" id="SFLDG01067">
    <property type="entry name" value="SPASM/twitch_domain_containing"/>
    <property type="match status" value="1"/>
</dbReference>
<feature type="domain" description="Radical SAM core" evidence="8">
    <location>
        <begin position="14"/>
        <end position="235"/>
    </location>
</feature>
<evidence type="ECO:0000256" key="7">
    <source>
        <dbReference type="ARBA" id="ARBA00023601"/>
    </source>
</evidence>
<dbReference type="SUPFAM" id="SSF102114">
    <property type="entry name" value="Radical SAM enzymes"/>
    <property type="match status" value="1"/>
</dbReference>
<dbReference type="InterPro" id="IPR000385">
    <property type="entry name" value="MoaA_NifB_PqqE_Fe-S-bd_CS"/>
</dbReference>
<keyword evidence="4" id="KW-0479">Metal-binding</keyword>
<dbReference type="InterPro" id="IPR007197">
    <property type="entry name" value="rSAM"/>
</dbReference>
<dbReference type="CDD" id="cd21109">
    <property type="entry name" value="SPASM"/>
    <property type="match status" value="1"/>
</dbReference>
<dbReference type="PROSITE" id="PS51918">
    <property type="entry name" value="RADICAL_SAM"/>
    <property type="match status" value="1"/>
</dbReference>
<dbReference type="CDD" id="cd01335">
    <property type="entry name" value="Radical_SAM"/>
    <property type="match status" value="1"/>
</dbReference>
<dbReference type="Pfam" id="PF13186">
    <property type="entry name" value="SPASM"/>
    <property type="match status" value="1"/>
</dbReference>